<protein>
    <submittedName>
        <fullName evidence="1">Uncharacterized protein</fullName>
    </submittedName>
</protein>
<sequence length="63" mass="7128">MTKTKLLMPTKVRNVSARQYLNEAKRNSVNNNIESVRFIPPTIGSSGYGKFQITYKTPVLVAR</sequence>
<comment type="caution">
    <text evidence="1">The sequence shown here is derived from an EMBL/GenBank/DDBJ whole genome shotgun (WGS) entry which is preliminary data.</text>
</comment>
<organism evidence="1 2">
    <name type="scientific">Rodentibacter caecimuris</name>
    <dbReference type="NCBI Taxonomy" id="1796644"/>
    <lineage>
        <taxon>Bacteria</taxon>
        <taxon>Pseudomonadati</taxon>
        <taxon>Pseudomonadota</taxon>
        <taxon>Gammaproteobacteria</taxon>
        <taxon>Pasteurellales</taxon>
        <taxon>Pasteurellaceae</taxon>
        <taxon>Rodentibacter</taxon>
    </lineage>
</organism>
<keyword evidence="2" id="KW-1185">Reference proteome</keyword>
<proteinExistence type="predicted"/>
<evidence type="ECO:0000313" key="2">
    <source>
        <dbReference type="Proteomes" id="UP000188998"/>
    </source>
</evidence>
<dbReference type="EMBL" id="MLAB01000015">
    <property type="protein sequence ID" value="OOF72589.1"/>
    <property type="molecule type" value="Genomic_DNA"/>
</dbReference>
<dbReference type="AlphaFoldDB" id="A0AAJ3K644"/>
<evidence type="ECO:0000313" key="1">
    <source>
        <dbReference type="EMBL" id="OOF72589.1"/>
    </source>
</evidence>
<reference evidence="1 2" key="1">
    <citation type="submission" date="2016-10" db="EMBL/GenBank/DDBJ databases">
        <title>Rodentibacter gen. nov. and new species.</title>
        <authorList>
            <person name="Christensen H."/>
        </authorList>
    </citation>
    <scope>NUCLEOTIDE SEQUENCE [LARGE SCALE GENOMIC DNA]</scope>
    <source>
        <strain evidence="1 2">199137021</strain>
    </source>
</reference>
<accession>A0AAJ3K644</accession>
<dbReference type="RefSeq" id="WP_059366178.1">
    <property type="nucleotide sequence ID" value="NZ_BBXJ01000001.1"/>
</dbReference>
<name>A0AAJ3K644_9PAST</name>
<dbReference type="Proteomes" id="UP000188998">
    <property type="component" value="Unassembled WGS sequence"/>
</dbReference>
<gene>
    <name evidence="1" type="ORF">BKG90_03800</name>
</gene>